<evidence type="ECO:0000259" key="8">
    <source>
        <dbReference type="PROSITE" id="PS51192"/>
    </source>
</evidence>
<dbReference type="PROSITE" id="PS51192">
    <property type="entry name" value="HELICASE_ATP_BIND_1"/>
    <property type="match status" value="1"/>
</dbReference>
<evidence type="ECO:0000256" key="2">
    <source>
        <dbReference type="ARBA" id="ARBA00022801"/>
    </source>
</evidence>
<name>A0A6U5HS71_9STRA</name>
<keyword evidence="2" id="KW-0378">Hydrolase</keyword>
<dbReference type="EMBL" id="HBFR01023855">
    <property type="protein sequence ID" value="CAD8889915.1"/>
    <property type="molecule type" value="Transcribed_RNA"/>
</dbReference>
<dbReference type="GO" id="GO:0005524">
    <property type="term" value="F:ATP binding"/>
    <property type="evidence" value="ECO:0007669"/>
    <property type="project" value="UniProtKB-KW"/>
</dbReference>
<dbReference type="InterPro" id="IPR014001">
    <property type="entry name" value="Helicase_ATP-bd"/>
</dbReference>
<evidence type="ECO:0000256" key="7">
    <source>
        <dbReference type="SAM" id="MobiDB-lite"/>
    </source>
</evidence>
<dbReference type="Pfam" id="PF00270">
    <property type="entry name" value="DEAD"/>
    <property type="match status" value="1"/>
</dbReference>
<dbReference type="AlphaFoldDB" id="A0A6U5HS71"/>
<keyword evidence="3" id="KW-0347">Helicase</keyword>
<gene>
    <name evidence="9" type="ORF">CHYS00102_LOCUS17116</name>
    <name evidence="10" type="ORF">CHYS00102_LOCUS17120</name>
</gene>
<organism evidence="9">
    <name type="scientific">Corethron hystrix</name>
    <dbReference type="NCBI Taxonomy" id="216773"/>
    <lineage>
        <taxon>Eukaryota</taxon>
        <taxon>Sar</taxon>
        <taxon>Stramenopiles</taxon>
        <taxon>Ochrophyta</taxon>
        <taxon>Bacillariophyta</taxon>
        <taxon>Coscinodiscophyceae</taxon>
        <taxon>Corethrophycidae</taxon>
        <taxon>Corethrales</taxon>
        <taxon>Corethraceae</taxon>
        <taxon>Corethron</taxon>
    </lineage>
</organism>
<comment type="similarity">
    <text evidence="6">Belongs to the DExH box helicase family.</text>
</comment>
<dbReference type="EMBL" id="HBFR01023851">
    <property type="protein sequence ID" value="CAD8889911.1"/>
    <property type="molecule type" value="Transcribed_RNA"/>
</dbReference>
<reference evidence="9" key="1">
    <citation type="submission" date="2021-01" db="EMBL/GenBank/DDBJ databases">
        <authorList>
            <person name="Corre E."/>
            <person name="Pelletier E."/>
            <person name="Niang G."/>
            <person name="Scheremetjew M."/>
            <person name="Finn R."/>
            <person name="Kale V."/>
            <person name="Holt S."/>
            <person name="Cochrane G."/>
            <person name="Meng A."/>
            <person name="Brown T."/>
            <person name="Cohen L."/>
        </authorList>
    </citation>
    <scope>NUCLEOTIDE SEQUENCE</scope>
    <source>
        <strain evidence="9">308</strain>
    </source>
</reference>
<protein>
    <recommendedName>
        <fullName evidence="8">Helicase ATP-binding domain-containing protein</fullName>
    </recommendedName>
</protein>
<evidence type="ECO:0000256" key="5">
    <source>
        <dbReference type="ARBA" id="ARBA00022884"/>
    </source>
</evidence>
<accession>A0A6U5HS71</accession>
<sequence length="466" mass="51444">MKDKIVKGIAQNHIVVISGDTGCGKTTQVPQLVLDHHILADRSSQINMIVTQPRRISALGVSERMASERHEAVGETCGYSIRLQSLRGPKTRILLCTTGILLWRLQCDPDLASVTHVFVDEVHKRDLQTDFLLIILQDLLRRWKGVKLVLMSATVNAELFSNFFGGCPTLQIPGRAHPVTEHRLEEVLQATGYKVPPKSGYVLKKPQFTPAEMKWAYPDRPEEVINYPLLGDLLKYIAHTQEEGAVLVFLPGMMEVTKAVEDLRQQDFFRDENTTVIYPLHSEQTAVFDVPPQGVRKIVLATNVSTKSCRACSCRDLTSCPVAFSPTLRHRLQRRPSRSKVRPLVALRCGATASTSSQHTPRLSLLSNRCGICRQYWPCQGKSTGRNQPDADSGGMLGQQGVVQTTKGTGGTCQTRHMLPHVLEVSPFAPPGEGRRRGASRTAATASARRRPSPPGPPPSLQHIVG</sequence>
<evidence type="ECO:0000313" key="9">
    <source>
        <dbReference type="EMBL" id="CAD8889911.1"/>
    </source>
</evidence>
<dbReference type="Gene3D" id="3.40.50.300">
    <property type="entry name" value="P-loop containing nucleotide triphosphate hydrolases"/>
    <property type="match status" value="2"/>
</dbReference>
<keyword evidence="1" id="KW-0547">Nucleotide-binding</keyword>
<dbReference type="FunFam" id="3.40.50.300:FF:000526">
    <property type="entry name" value="DExH-box ATP-dependent RNA helicase DExH3"/>
    <property type="match status" value="1"/>
</dbReference>
<feature type="domain" description="Helicase ATP-binding" evidence="8">
    <location>
        <begin position="6"/>
        <end position="173"/>
    </location>
</feature>
<evidence type="ECO:0000256" key="3">
    <source>
        <dbReference type="ARBA" id="ARBA00022806"/>
    </source>
</evidence>
<evidence type="ECO:0000256" key="6">
    <source>
        <dbReference type="ARBA" id="ARBA00060772"/>
    </source>
</evidence>
<dbReference type="GO" id="GO:0003723">
    <property type="term" value="F:RNA binding"/>
    <property type="evidence" value="ECO:0007669"/>
    <property type="project" value="UniProtKB-KW"/>
</dbReference>
<feature type="region of interest" description="Disordered" evidence="7">
    <location>
        <begin position="422"/>
        <end position="466"/>
    </location>
</feature>
<keyword evidence="5" id="KW-0694">RNA-binding</keyword>
<dbReference type="GO" id="GO:0004386">
    <property type="term" value="F:helicase activity"/>
    <property type="evidence" value="ECO:0007669"/>
    <property type="project" value="UniProtKB-KW"/>
</dbReference>
<dbReference type="PANTHER" id="PTHR18934:SF237">
    <property type="entry name" value="ATP-DEPENDENT DNA_RNA HELICASE DHX36"/>
    <property type="match status" value="1"/>
</dbReference>
<dbReference type="SUPFAM" id="SSF52540">
    <property type="entry name" value="P-loop containing nucleoside triphosphate hydrolases"/>
    <property type="match status" value="1"/>
</dbReference>
<dbReference type="SMART" id="SM00487">
    <property type="entry name" value="DEXDc"/>
    <property type="match status" value="1"/>
</dbReference>
<dbReference type="GO" id="GO:0016787">
    <property type="term" value="F:hydrolase activity"/>
    <property type="evidence" value="ECO:0007669"/>
    <property type="project" value="UniProtKB-KW"/>
</dbReference>
<proteinExistence type="inferred from homology"/>
<dbReference type="GO" id="GO:0005634">
    <property type="term" value="C:nucleus"/>
    <property type="evidence" value="ECO:0007669"/>
    <property type="project" value="TreeGrafter"/>
</dbReference>
<dbReference type="CDD" id="cd17917">
    <property type="entry name" value="DEXHc_RHA-like"/>
    <property type="match status" value="1"/>
</dbReference>
<dbReference type="InterPro" id="IPR011545">
    <property type="entry name" value="DEAD/DEAH_box_helicase_dom"/>
</dbReference>
<evidence type="ECO:0000256" key="4">
    <source>
        <dbReference type="ARBA" id="ARBA00022840"/>
    </source>
</evidence>
<evidence type="ECO:0000256" key="1">
    <source>
        <dbReference type="ARBA" id="ARBA00022741"/>
    </source>
</evidence>
<evidence type="ECO:0000313" key="10">
    <source>
        <dbReference type="EMBL" id="CAD8889915.1"/>
    </source>
</evidence>
<keyword evidence="4" id="KW-0067">ATP-binding</keyword>
<dbReference type="PANTHER" id="PTHR18934">
    <property type="entry name" value="ATP-DEPENDENT RNA HELICASE"/>
    <property type="match status" value="1"/>
</dbReference>
<dbReference type="InterPro" id="IPR027417">
    <property type="entry name" value="P-loop_NTPase"/>
</dbReference>